<feature type="transmembrane region" description="Helical" evidence="6">
    <location>
        <begin position="217"/>
        <end position="238"/>
    </location>
</feature>
<evidence type="ECO:0000256" key="5">
    <source>
        <dbReference type="ARBA" id="ARBA00023136"/>
    </source>
</evidence>
<evidence type="ECO:0000313" key="8">
    <source>
        <dbReference type="Proteomes" id="UP000247807"/>
    </source>
</evidence>
<comment type="subcellular location">
    <subcellularLocation>
        <location evidence="1">Cell membrane</location>
        <topology evidence="1">Multi-pass membrane protein</topology>
    </subcellularLocation>
</comment>
<proteinExistence type="predicted"/>
<dbReference type="AlphaFoldDB" id="A0A318RFH8"/>
<sequence>MFDFKNIQSKKLSLVFGIISKLNIRLLITLICLGFIGKSVYDNFEALADQNIGIEELAWLSGGILFSLFSIIINAYAWKLLINSIGCNSNNLKIIKIFINTNIYKYLPGGIWHFASRYNILRKNFSKQKSAESIVLEPLLMMVAALIVIPFGGFNIFLFILCWSSTLLFLPGLREIIIKKMKTMKASIFNSDKGNDRTLIENKQNIATKIFYPYKPLFVEVIFILVRFLGFFCCMNAFSIGSLFSQLELISYFSLAWLIGLLVPAAPGGIGVFESIILFCLSAQLSEAPLLASLLCYRLVSTVSDILAALLYPIKKLFKA</sequence>
<evidence type="ECO:0000256" key="6">
    <source>
        <dbReference type="SAM" id="Phobius"/>
    </source>
</evidence>
<comment type="caution">
    <text evidence="7">The sequence shown here is derived from an EMBL/GenBank/DDBJ whole genome shotgun (WGS) entry which is preliminary data.</text>
</comment>
<keyword evidence="4 6" id="KW-1133">Transmembrane helix</keyword>
<keyword evidence="3 6" id="KW-0812">Transmembrane</keyword>
<feature type="transmembrane region" description="Helical" evidence="6">
    <location>
        <begin position="250"/>
        <end position="283"/>
    </location>
</feature>
<evidence type="ECO:0000256" key="3">
    <source>
        <dbReference type="ARBA" id="ARBA00022692"/>
    </source>
</evidence>
<dbReference type="RefSeq" id="WP_158466748.1">
    <property type="nucleotide sequence ID" value="NZ_QJUE01000002.1"/>
</dbReference>
<feature type="transmembrane region" description="Helical" evidence="6">
    <location>
        <begin position="12"/>
        <end position="37"/>
    </location>
</feature>
<protein>
    <submittedName>
        <fullName evidence="7">Uncharacterized protein</fullName>
    </submittedName>
</protein>
<dbReference type="Proteomes" id="UP000247807">
    <property type="component" value="Unassembled WGS sequence"/>
</dbReference>
<gene>
    <name evidence="7" type="ORF">DNJ73_02675</name>
</gene>
<reference evidence="7 8" key="1">
    <citation type="journal article" date="2018" name="Appl. Environ. Microbiol.">
        <title>Genome rearrangement shapes Prochlorococcus ecological adaptation.</title>
        <authorList>
            <person name="Yan W."/>
            <person name="Wei S."/>
            <person name="Wang Q."/>
            <person name="Xiao X."/>
            <person name="Zeng Q."/>
            <person name="Jiao N."/>
            <person name="Zhang R."/>
        </authorList>
    </citation>
    <scope>NUCLEOTIDE SEQUENCE [LARGE SCALE GENOMIC DNA]</scope>
    <source>
        <strain evidence="7 8">XMU1408</strain>
    </source>
</reference>
<evidence type="ECO:0000256" key="4">
    <source>
        <dbReference type="ARBA" id="ARBA00022989"/>
    </source>
</evidence>
<keyword evidence="2" id="KW-1003">Cell membrane</keyword>
<dbReference type="OrthoDB" id="2542372at2"/>
<feature type="transmembrane region" description="Helical" evidence="6">
    <location>
        <begin position="156"/>
        <end position="177"/>
    </location>
</feature>
<evidence type="ECO:0000256" key="1">
    <source>
        <dbReference type="ARBA" id="ARBA00004651"/>
    </source>
</evidence>
<dbReference type="EMBL" id="QJUE01000002">
    <property type="protein sequence ID" value="PYE02673.1"/>
    <property type="molecule type" value="Genomic_DNA"/>
</dbReference>
<name>A0A318RFH8_PROMR</name>
<accession>A0A318RFH8</accession>
<feature type="transmembrane region" description="Helical" evidence="6">
    <location>
        <begin position="295"/>
        <end position="314"/>
    </location>
</feature>
<dbReference type="GO" id="GO:0005886">
    <property type="term" value="C:plasma membrane"/>
    <property type="evidence" value="ECO:0007669"/>
    <property type="project" value="UniProtKB-SubCell"/>
</dbReference>
<evidence type="ECO:0000313" key="7">
    <source>
        <dbReference type="EMBL" id="PYE02673.1"/>
    </source>
</evidence>
<evidence type="ECO:0000256" key="2">
    <source>
        <dbReference type="ARBA" id="ARBA00022475"/>
    </source>
</evidence>
<keyword evidence="5 6" id="KW-0472">Membrane</keyword>
<feature type="transmembrane region" description="Helical" evidence="6">
    <location>
        <begin position="57"/>
        <end position="78"/>
    </location>
</feature>
<dbReference type="InterPro" id="IPR022791">
    <property type="entry name" value="L-PG_synthase/AglD"/>
</dbReference>
<organism evidence="7 8">
    <name type="scientific">Prochlorococcus marinus XMU1408</name>
    <dbReference type="NCBI Taxonomy" id="2213228"/>
    <lineage>
        <taxon>Bacteria</taxon>
        <taxon>Bacillati</taxon>
        <taxon>Cyanobacteriota</taxon>
        <taxon>Cyanophyceae</taxon>
        <taxon>Synechococcales</taxon>
        <taxon>Prochlorococcaceae</taxon>
        <taxon>Prochlorococcus</taxon>
    </lineage>
</organism>
<dbReference type="Pfam" id="PF03706">
    <property type="entry name" value="LPG_synthase_TM"/>
    <property type="match status" value="1"/>
</dbReference>
<feature type="transmembrane region" description="Helical" evidence="6">
    <location>
        <begin position="131"/>
        <end position="150"/>
    </location>
</feature>